<dbReference type="STRING" id="1715693.PH7735_00653"/>
<gene>
    <name evidence="2" type="ORF">PH7735_00653</name>
</gene>
<name>A0A0P1I2U4_9RHOB</name>
<reference evidence="3" key="1">
    <citation type="submission" date="2015-09" db="EMBL/GenBank/DDBJ databases">
        <authorList>
            <person name="Rodrigo-Torres Lidia"/>
            <person name="Arahal R.David."/>
        </authorList>
    </citation>
    <scope>NUCLEOTIDE SEQUENCE [LARGE SCALE GENOMIC DNA]</scope>
    <source>
        <strain evidence="3">CECT 7735</strain>
    </source>
</reference>
<dbReference type="EMBL" id="CYTW01000001">
    <property type="protein sequence ID" value="CUJ86701.1"/>
    <property type="molecule type" value="Genomic_DNA"/>
</dbReference>
<dbReference type="AlphaFoldDB" id="A0A0P1I2U4"/>
<accession>A0A0P1I2U4</accession>
<dbReference type="Proteomes" id="UP000051870">
    <property type="component" value="Unassembled WGS sequence"/>
</dbReference>
<sequence>MVCAMSDPVSNAEIEDVLSSIRRLVSEGGRPVEAGLVKSHVHKAETPVADTPEPADRLVLTPALRIADEEELPSEDTSEEVEIISEISADALADEADEDVSDEAQEDASELVFTHVDYDAEDDSETWVEDAEDTIEEVYDEDQPGDEVYDIEAESEDALEAEDGFALPDPDSRILRWESVSNPKIEPYEPDEPGDSDYAGTNIEPLQWHGRDYQDTTSADLADTMAESIEAEAVAYAEEEIEHSIAPELSETDGDESITLDEAMLREMVADIVRQELQGTLGERITRNVRKLVRREIHRALAAHDLG</sequence>
<evidence type="ECO:0000313" key="2">
    <source>
        <dbReference type="EMBL" id="CUJ86701.1"/>
    </source>
</evidence>
<proteinExistence type="predicted"/>
<keyword evidence="3" id="KW-1185">Reference proteome</keyword>
<evidence type="ECO:0000313" key="3">
    <source>
        <dbReference type="Proteomes" id="UP000051870"/>
    </source>
</evidence>
<protein>
    <submittedName>
        <fullName evidence="2">Uncharacterized protein</fullName>
    </submittedName>
</protein>
<organism evidence="2 3">
    <name type="scientific">Shimia thalassica</name>
    <dbReference type="NCBI Taxonomy" id="1715693"/>
    <lineage>
        <taxon>Bacteria</taxon>
        <taxon>Pseudomonadati</taxon>
        <taxon>Pseudomonadota</taxon>
        <taxon>Alphaproteobacteria</taxon>
        <taxon>Rhodobacterales</taxon>
        <taxon>Roseobacteraceae</taxon>
    </lineage>
</organism>
<evidence type="ECO:0000256" key="1">
    <source>
        <dbReference type="SAM" id="MobiDB-lite"/>
    </source>
</evidence>
<feature type="region of interest" description="Disordered" evidence="1">
    <location>
        <begin position="183"/>
        <end position="203"/>
    </location>
</feature>